<evidence type="ECO:0008006" key="4">
    <source>
        <dbReference type="Google" id="ProtNLM"/>
    </source>
</evidence>
<sequence length="677" mass="79510">MKLNNDIILKIYDEFLNSDIKTKSRLRQACSFLYRKYYDPRFLEINNDTILHYFKYLLSKPLTISNSTYTNTSLKKLLFEEFQKIFSSFQNLRFHNVSSSCVEAFFEAILKEFKRHPNLMHELYSFIYPKQKKETKSINKSYNPPNESIQNSKTFNPKKKIIPFQLLYNNNDSEKVIIQSVLKLAMEQGLQRNRSLSFEDYTFQQRIAMEGLFETFYNILSMKLDRHLGFKANFMHLREFELYNCQFNYTIYVPLSPRLHTIKVVDSKVRLVIDSHLCPKLKQLIIDEDASLKLIGKGVGNFDQLETVQLRNVNFFGMQQLPQFNHLKSLRLNNYPSVNLTLPTMNDLQELFVQDNQLCDQICIKPQPNLKFLRLWNYHSCLSLVDEDIQYIYSNYGSNLSLFTPPYTHRLSTSSTTSTFSNHSTSTTSSSTSSAMLLEVDAFIDYPSYFPRVEYLRIGYCNDLFFIKQISQRISTMMTKSSAFSSTSPSSRYDTSPSVVHSTEKVGKLRRFNLLFPNLKTLVIERSCDLVDYLKWFVPTLSLLTILIFKDCHWGGNGMVPLNLENLNYESTTLNDRSNVETFSNTNQNSYDNDENKKREEEEEQEKIEEVLLRSNNLQAVLQKMRFPNTLSEIIFINCSQDLSDFIKKVLQSRHLSLKFKDIQCNEQQLKKWWSMF</sequence>
<dbReference type="AlphaFoldDB" id="A0A1Y1UXZ9"/>
<evidence type="ECO:0000313" key="3">
    <source>
        <dbReference type="Proteomes" id="UP000193719"/>
    </source>
</evidence>
<evidence type="ECO:0000313" key="2">
    <source>
        <dbReference type="EMBL" id="ORX43240.1"/>
    </source>
</evidence>
<reference evidence="2 3" key="2">
    <citation type="submission" date="2016-08" db="EMBL/GenBank/DDBJ databases">
        <title>Pervasive Adenine N6-methylation of Active Genes in Fungi.</title>
        <authorList>
            <consortium name="DOE Joint Genome Institute"/>
            <person name="Mondo S.J."/>
            <person name="Dannebaum R.O."/>
            <person name="Kuo R.C."/>
            <person name="Labutti K."/>
            <person name="Haridas S."/>
            <person name="Kuo A."/>
            <person name="Salamov A."/>
            <person name="Ahrendt S.R."/>
            <person name="Lipzen A."/>
            <person name="Sullivan W."/>
            <person name="Andreopoulos W.B."/>
            <person name="Clum A."/>
            <person name="Lindquist E."/>
            <person name="Daum C."/>
            <person name="Ramamoorthy G.K."/>
            <person name="Gryganskyi A."/>
            <person name="Culley D."/>
            <person name="Magnuson J.K."/>
            <person name="James T.Y."/>
            <person name="O'Malley M.A."/>
            <person name="Stajich J.E."/>
            <person name="Spatafora J.W."/>
            <person name="Visel A."/>
            <person name="Grigoriev I.V."/>
        </authorList>
    </citation>
    <scope>NUCLEOTIDE SEQUENCE [LARGE SCALE GENOMIC DNA]</scope>
    <source>
        <strain evidence="3">finn</strain>
    </source>
</reference>
<dbReference type="OrthoDB" id="2146018at2759"/>
<gene>
    <name evidence="2" type="ORF">BCR36DRAFT_361244</name>
</gene>
<dbReference type="SUPFAM" id="SSF52058">
    <property type="entry name" value="L domain-like"/>
    <property type="match status" value="1"/>
</dbReference>
<keyword evidence="3" id="KW-1185">Reference proteome</keyword>
<feature type="region of interest" description="Disordered" evidence="1">
    <location>
        <begin position="578"/>
        <end position="603"/>
    </location>
</feature>
<dbReference type="Proteomes" id="UP000193719">
    <property type="component" value="Unassembled WGS sequence"/>
</dbReference>
<protein>
    <recommendedName>
        <fullName evidence="4">RNI-like protein</fullName>
    </recommendedName>
</protein>
<dbReference type="EMBL" id="MCFH01000054">
    <property type="protein sequence ID" value="ORX43240.1"/>
    <property type="molecule type" value="Genomic_DNA"/>
</dbReference>
<comment type="caution">
    <text evidence="2">The sequence shown here is derived from an EMBL/GenBank/DDBJ whole genome shotgun (WGS) entry which is preliminary data.</text>
</comment>
<feature type="compositionally biased region" description="Polar residues" evidence="1">
    <location>
        <begin position="578"/>
        <end position="591"/>
    </location>
</feature>
<proteinExistence type="predicted"/>
<name>A0A1Y1UXZ9_9FUNG</name>
<dbReference type="Gene3D" id="3.80.10.10">
    <property type="entry name" value="Ribonuclease Inhibitor"/>
    <property type="match status" value="1"/>
</dbReference>
<accession>A0A1Y1UXZ9</accession>
<reference evidence="2 3" key="1">
    <citation type="submission" date="2016-08" db="EMBL/GenBank/DDBJ databases">
        <title>Genomes of anaerobic fungi encode conserved fungal cellulosomes for biomass hydrolysis.</title>
        <authorList>
            <consortium name="DOE Joint Genome Institute"/>
            <person name="Haitjema C.H."/>
            <person name="Gilmore S.P."/>
            <person name="Henske J.K."/>
            <person name="Solomon K.V."/>
            <person name="De Groot R."/>
            <person name="Kuo A."/>
            <person name="Mondo S.J."/>
            <person name="Salamov A.A."/>
            <person name="Labutti K."/>
            <person name="Zhao Z."/>
            <person name="Chiniquy J."/>
            <person name="Barry K."/>
            <person name="Brewer H.M."/>
            <person name="Purvine S.O."/>
            <person name="Wright A.T."/>
            <person name="Boxma B."/>
            <person name="Van Alen T."/>
            <person name="Hackstein J.H."/>
            <person name="Baker S.E."/>
            <person name="Grigoriev I.V."/>
            <person name="O'Malley M.A."/>
        </authorList>
    </citation>
    <scope>NUCLEOTIDE SEQUENCE [LARGE SCALE GENOMIC DNA]</scope>
    <source>
        <strain evidence="3">finn</strain>
    </source>
</reference>
<organism evidence="2 3">
    <name type="scientific">Piromyces finnis</name>
    <dbReference type="NCBI Taxonomy" id="1754191"/>
    <lineage>
        <taxon>Eukaryota</taxon>
        <taxon>Fungi</taxon>
        <taxon>Fungi incertae sedis</taxon>
        <taxon>Chytridiomycota</taxon>
        <taxon>Chytridiomycota incertae sedis</taxon>
        <taxon>Neocallimastigomycetes</taxon>
        <taxon>Neocallimastigales</taxon>
        <taxon>Neocallimastigaceae</taxon>
        <taxon>Piromyces</taxon>
    </lineage>
</organism>
<dbReference type="InterPro" id="IPR032675">
    <property type="entry name" value="LRR_dom_sf"/>
</dbReference>
<evidence type="ECO:0000256" key="1">
    <source>
        <dbReference type="SAM" id="MobiDB-lite"/>
    </source>
</evidence>